<evidence type="ECO:0000256" key="1">
    <source>
        <dbReference type="SAM" id="MobiDB-lite"/>
    </source>
</evidence>
<dbReference type="AlphaFoldDB" id="A0A9D4IT92"/>
<dbReference type="PROSITE" id="PS50802">
    <property type="entry name" value="OTU"/>
    <property type="match status" value="1"/>
</dbReference>
<evidence type="ECO:0000313" key="4">
    <source>
        <dbReference type="Proteomes" id="UP000828390"/>
    </source>
</evidence>
<dbReference type="CDD" id="cd22758">
    <property type="entry name" value="OTU_232R-like"/>
    <property type="match status" value="1"/>
</dbReference>
<feature type="compositionally biased region" description="Polar residues" evidence="1">
    <location>
        <begin position="193"/>
        <end position="204"/>
    </location>
</feature>
<dbReference type="EMBL" id="JAIWYP010000008">
    <property type="protein sequence ID" value="KAH3785825.1"/>
    <property type="molecule type" value="Genomic_DNA"/>
</dbReference>
<dbReference type="InterPro" id="IPR038765">
    <property type="entry name" value="Papain-like_cys_pep_sf"/>
</dbReference>
<feature type="compositionally biased region" description="Basic and acidic residues" evidence="1">
    <location>
        <begin position="210"/>
        <end position="238"/>
    </location>
</feature>
<dbReference type="Proteomes" id="UP000828390">
    <property type="component" value="Unassembled WGS sequence"/>
</dbReference>
<dbReference type="InterPro" id="IPR050704">
    <property type="entry name" value="Peptidase_C85-like"/>
</dbReference>
<reference evidence="3" key="2">
    <citation type="submission" date="2020-11" db="EMBL/GenBank/DDBJ databases">
        <authorList>
            <person name="McCartney M.A."/>
            <person name="Auch B."/>
            <person name="Kono T."/>
            <person name="Mallez S."/>
            <person name="Becker A."/>
            <person name="Gohl D.M."/>
            <person name="Silverstein K.A.T."/>
            <person name="Koren S."/>
            <person name="Bechman K.B."/>
            <person name="Herman A."/>
            <person name="Abrahante J.E."/>
            <person name="Garbe J."/>
        </authorList>
    </citation>
    <scope>NUCLEOTIDE SEQUENCE</scope>
    <source>
        <strain evidence="3">Duluth1</strain>
        <tissue evidence="3">Whole animal</tissue>
    </source>
</reference>
<reference evidence="3" key="1">
    <citation type="journal article" date="2019" name="bioRxiv">
        <title>The Genome of the Zebra Mussel, Dreissena polymorpha: A Resource for Invasive Species Research.</title>
        <authorList>
            <person name="McCartney M.A."/>
            <person name="Auch B."/>
            <person name="Kono T."/>
            <person name="Mallez S."/>
            <person name="Zhang Y."/>
            <person name="Obille A."/>
            <person name="Becker A."/>
            <person name="Abrahante J.E."/>
            <person name="Garbe J."/>
            <person name="Badalamenti J.P."/>
            <person name="Herman A."/>
            <person name="Mangelson H."/>
            <person name="Liachko I."/>
            <person name="Sullivan S."/>
            <person name="Sone E.D."/>
            <person name="Koren S."/>
            <person name="Silverstein K.A.T."/>
            <person name="Beckman K.B."/>
            <person name="Gohl D.M."/>
        </authorList>
    </citation>
    <scope>NUCLEOTIDE SEQUENCE</scope>
    <source>
        <strain evidence="3">Duluth1</strain>
        <tissue evidence="3">Whole animal</tissue>
    </source>
</reference>
<feature type="region of interest" description="Disordered" evidence="1">
    <location>
        <begin position="171"/>
        <end position="260"/>
    </location>
</feature>
<name>A0A9D4IT92_DREPO</name>
<evidence type="ECO:0000259" key="2">
    <source>
        <dbReference type="PROSITE" id="PS50802"/>
    </source>
</evidence>
<dbReference type="PANTHER" id="PTHR12419">
    <property type="entry name" value="OTU DOMAIN CONTAINING PROTEIN"/>
    <property type="match status" value="1"/>
</dbReference>
<dbReference type="SUPFAM" id="SSF54001">
    <property type="entry name" value="Cysteine proteinases"/>
    <property type="match status" value="1"/>
</dbReference>
<gene>
    <name evidence="3" type="ORF">DPMN_163919</name>
</gene>
<accession>A0A9D4IT92</accession>
<proteinExistence type="predicted"/>
<dbReference type="InterPro" id="IPR003323">
    <property type="entry name" value="OTU_dom"/>
</dbReference>
<protein>
    <recommendedName>
        <fullName evidence="2">OTU domain-containing protein</fullName>
    </recommendedName>
</protein>
<sequence>MDMNSSNYGTTTVHNPEGDGDCQFNAISNKLTRVNLYQNAASLREIAITHLEKHRYYYKDFVQGDMYQYLQSMRQPTTYEDHLTLAALSRELNCQILILNSEGIGHTRLVSNDGDIRKITPVIHWVTILKTLANNMFPYILKNRTSRDCYERFTMKRDRLLQKQTFVCMKSRQNEDEHSDESKLYINREPEPSETQSETINTPDNGRVSEPIEKNHLSRQNEADNTDESAHYINREPEPTETESETINTPDNARESEPRDIKHIDEESVDLALDRPCLPNEILREIVMVTIFFILICATHCNVFCRGSSLHWLSTHVT</sequence>
<dbReference type="Gene3D" id="3.90.70.80">
    <property type="match status" value="1"/>
</dbReference>
<feature type="compositionally biased region" description="Basic and acidic residues" evidence="1">
    <location>
        <begin position="172"/>
        <end position="191"/>
    </location>
</feature>
<dbReference type="GO" id="GO:0004843">
    <property type="term" value="F:cysteine-type deubiquitinase activity"/>
    <property type="evidence" value="ECO:0007669"/>
    <property type="project" value="TreeGrafter"/>
</dbReference>
<dbReference type="Pfam" id="PF02338">
    <property type="entry name" value="OTU"/>
    <property type="match status" value="1"/>
</dbReference>
<organism evidence="3 4">
    <name type="scientific">Dreissena polymorpha</name>
    <name type="common">Zebra mussel</name>
    <name type="synonym">Mytilus polymorpha</name>
    <dbReference type="NCBI Taxonomy" id="45954"/>
    <lineage>
        <taxon>Eukaryota</taxon>
        <taxon>Metazoa</taxon>
        <taxon>Spiralia</taxon>
        <taxon>Lophotrochozoa</taxon>
        <taxon>Mollusca</taxon>
        <taxon>Bivalvia</taxon>
        <taxon>Autobranchia</taxon>
        <taxon>Heteroconchia</taxon>
        <taxon>Euheterodonta</taxon>
        <taxon>Imparidentia</taxon>
        <taxon>Neoheterodontei</taxon>
        <taxon>Myida</taxon>
        <taxon>Dreissenoidea</taxon>
        <taxon>Dreissenidae</taxon>
        <taxon>Dreissena</taxon>
    </lineage>
</organism>
<dbReference type="GO" id="GO:0016579">
    <property type="term" value="P:protein deubiquitination"/>
    <property type="evidence" value="ECO:0007669"/>
    <property type="project" value="TreeGrafter"/>
</dbReference>
<evidence type="ECO:0000313" key="3">
    <source>
        <dbReference type="EMBL" id="KAH3785825.1"/>
    </source>
</evidence>
<comment type="caution">
    <text evidence="3">The sequence shown here is derived from an EMBL/GenBank/DDBJ whole genome shotgun (WGS) entry which is preliminary data.</text>
</comment>
<feature type="domain" description="OTU" evidence="2">
    <location>
        <begin position="11"/>
        <end position="131"/>
    </location>
</feature>
<keyword evidence="4" id="KW-1185">Reference proteome</keyword>